<feature type="compositionally biased region" description="Basic and acidic residues" evidence="5">
    <location>
        <begin position="317"/>
        <end position="328"/>
    </location>
</feature>
<feature type="compositionally biased region" description="Low complexity" evidence="5">
    <location>
        <begin position="225"/>
        <end position="236"/>
    </location>
</feature>
<dbReference type="Gene3D" id="3.40.50.620">
    <property type="entry name" value="HUPs"/>
    <property type="match status" value="1"/>
</dbReference>
<sequence>MGSILEFLDHPLARATDDHIAFVAVGKDVRESELNLLWALQNCGRRRICILHVHRPEQRISVLGGKVPISSLNDKKVKEHQKTERQAMQDTIRKYLSICGQRMVQKLVIEMDSIEQGIVELLHQHGIKHLVMGAAADRHYSKNMAEIKSAKAKYVHEKAPTYCCIQFICKGNYIFTRRIGKNREGSTGVSICDPLCSLTRQTDIPSSLGHPKEQKNDDIESDLFSLPSNHSRSSPSDQEIMITPTIMQRTLPSLMSATEASASPETGRLNRQRSLIFPLVHKYGNDRERGFSNTPFPIDHPTSSGSSASCSTTGADVTRDSSKEKNKNVRLESDLFSLSLDDSGRPSAVDFASPSQEQRISRSSLNTDEGSIEEQEFEEALAKEREEHVKVKTERDQLTEALRLCQEQKMSLQRQNVELQRQRDQLQIERNHALKQVERLRKKQARRDLKLNKLLKALIMSP</sequence>
<keyword evidence="3" id="KW-0833">Ubl conjugation pathway</keyword>
<feature type="compositionally biased region" description="Polar residues" evidence="5">
    <location>
        <begin position="353"/>
        <end position="369"/>
    </location>
</feature>
<comment type="catalytic activity">
    <reaction evidence="1">
        <text>S-ubiquitinyl-[E2 ubiquitin-conjugating enzyme]-L-cysteine + [acceptor protein]-L-lysine = [E2 ubiquitin-conjugating enzyme]-L-cysteine + N(6)-ubiquitinyl-[acceptor protein]-L-lysine.</text>
        <dbReference type="EC" id="2.3.2.27"/>
    </reaction>
</comment>
<feature type="region of interest" description="Disordered" evidence="5">
    <location>
        <begin position="286"/>
        <end position="328"/>
    </location>
</feature>
<gene>
    <name evidence="6" type="ORF">CJ030_MR5G000871</name>
</gene>
<dbReference type="CDD" id="cd01989">
    <property type="entry name" value="USP_STK_Ubox_N"/>
    <property type="match status" value="1"/>
</dbReference>
<evidence type="ECO:0000256" key="3">
    <source>
        <dbReference type="ARBA" id="ARBA00022786"/>
    </source>
</evidence>
<dbReference type="AlphaFoldDB" id="A0A6A1VNB8"/>
<proteinExistence type="predicted"/>
<keyword evidence="7" id="KW-1185">Reference proteome</keyword>
<evidence type="ECO:0000313" key="7">
    <source>
        <dbReference type="Proteomes" id="UP000516437"/>
    </source>
</evidence>
<comment type="caution">
    <text evidence="6">The sequence shown here is derived from an EMBL/GenBank/DDBJ whole genome shotgun (WGS) entry which is preliminary data.</text>
</comment>
<evidence type="ECO:0000256" key="1">
    <source>
        <dbReference type="ARBA" id="ARBA00000900"/>
    </source>
</evidence>
<accession>A0A6A1VNB8</accession>
<evidence type="ECO:0000313" key="6">
    <source>
        <dbReference type="EMBL" id="KAB1214372.1"/>
    </source>
</evidence>
<dbReference type="PANTHER" id="PTHR45647:SF100">
    <property type="entry name" value="U-BOX DOMAIN-CONTAINING PROTEIN 33"/>
    <property type="match status" value="1"/>
</dbReference>
<feature type="region of interest" description="Disordered" evidence="5">
    <location>
        <begin position="221"/>
        <end position="241"/>
    </location>
</feature>
<dbReference type="Proteomes" id="UP000516437">
    <property type="component" value="Chromosome 5"/>
</dbReference>
<keyword evidence="4" id="KW-0175">Coiled coil</keyword>
<evidence type="ECO:0000256" key="5">
    <source>
        <dbReference type="SAM" id="MobiDB-lite"/>
    </source>
</evidence>
<dbReference type="EC" id="2.3.2.27" evidence="2"/>
<evidence type="ECO:0000256" key="2">
    <source>
        <dbReference type="ARBA" id="ARBA00012483"/>
    </source>
</evidence>
<dbReference type="InterPro" id="IPR014729">
    <property type="entry name" value="Rossmann-like_a/b/a_fold"/>
</dbReference>
<reference evidence="6 7" key="1">
    <citation type="journal article" date="2019" name="Plant Biotechnol. J.">
        <title>The red bayberry genome and genetic basis of sex determination.</title>
        <authorList>
            <person name="Jia H.M."/>
            <person name="Jia H.J."/>
            <person name="Cai Q.L."/>
            <person name="Wang Y."/>
            <person name="Zhao H.B."/>
            <person name="Yang W.F."/>
            <person name="Wang G.Y."/>
            <person name="Li Y.H."/>
            <person name="Zhan D.L."/>
            <person name="Shen Y.T."/>
            <person name="Niu Q.F."/>
            <person name="Chang L."/>
            <person name="Qiu J."/>
            <person name="Zhao L."/>
            <person name="Xie H.B."/>
            <person name="Fu W.Y."/>
            <person name="Jin J."/>
            <person name="Li X.W."/>
            <person name="Jiao Y."/>
            <person name="Zhou C.C."/>
            <person name="Tu T."/>
            <person name="Chai C.Y."/>
            <person name="Gao J.L."/>
            <person name="Fan L.J."/>
            <person name="van de Weg E."/>
            <person name="Wang J.Y."/>
            <person name="Gao Z.S."/>
        </authorList>
    </citation>
    <scope>NUCLEOTIDE SEQUENCE [LARGE SCALE GENOMIC DNA]</scope>
    <source>
        <tissue evidence="6">Leaves</tissue>
    </source>
</reference>
<evidence type="ECO:0000256" key="4">
    <source>
        <dbReference type="SAM" id="Coils"/>
    </source>
</evidence>
<feature type="region of interest" description="Disordered" evidence="5">
    <location>
        <begin position="342"/>
        <end position="372"/>
    </location>
</feature>
<dbReference type="PANTHER" id="PTHR45647">
    <property type="entry name" value="OS02G0152300 PROTEIN"/>
    <property type="match status" value="1"/>
</dbReference>
<protein>
    <recommendedName>
        <fullName evidence="2">RING-type E3 ubiquitin transferase</fullName>
        <ecNumber evidence="2">2.3.2.27</ecNumber>
    </recommendedName>
</protein>
<dbReference type="GO" id="GO:0061630">
    <property type="term" value="F:ubiquitin protein ligase activity"/>
    <property type="evidence" value="ECO:0007669"/>
    <property type="project" value="UniProtKB-EC"/>
</dbReference>
<dbReference type="OrthoDB" id="10064100at2759"/>
<organism evidence="6 7">
    <name type="scientific">Morella rubra</name>
    <name type="common">Chinese bayberry</name>
    <dbReference type="NCBI Taxonomy" id="262757"/>
    <lineage>
        <taxon>Eukaryota</taxon>
        <taxon>Viridiplantae</taxon>
        <taxon>Streptophyta</taxon>
        <taxon>Embryophyta</taxon>
        <taxon>Tracheophyta</taxon>
        <taxon>Spermatophyta</taxon>
        <taxon>Magnoliopsida</taxon>
        <taxon>eudicotyledons</taxon>
        <taxon>Gunneridae</taxon>
        <taxon>Pentapetalae</taxon>
        <taxon>rosids</taxon>
        <taxon>fabids</taxon>
        <taxon>Fagales</taxon>
        <taxon>Myricaceae</taxon>
        <taxon>Morella</taxon>
    </lineage>
</organism>
<name>A0A6A1VNB8_9ROSI</name>
<dbReference type="EMBL" id="RXIC02000023">
    <property type="protein sequence ID" value="KAB1214372.1"/>
    <property type="molecule type" value="Genomic_DNA"/>
</dbReference>
<feature type="compositionally biased region" description="Low complexity" evidence="5">
    <location>
        <begin position="302"/>
        <end position="315"/>
    </location>
</feature>
<dbReference type="InterPro" id="IPR051348">
    <property type="entry name" value="U-box_ubiquitin_ligases"/>
</dbReference>
<feature type="coiled-coil region" evidence="4">
    <location>
        <begin position="374"/>
        <end position="443"/>
    </location>
</feature>